<dbReference type="EMBL" id="CM029041">
    <property type="protein sequence ID" value="KAG2629122.1"/>
    <property type="molecule type" value="Genomic_DNA"/>
</dbReference>
<feature type="compositionally biased region" description="Gly residues" evidence="1">
    <location>
        <begin position="120"/>
        <end position="131"/>
    </location>
</feature>
<dbReference type="Proteomes" id="UP000823388">
    <property type="component" value="Chromosome 3K"/>
</dbReference>
<evidence type="ECO:0000313" key="3">
    <source>
        <dbReference type="Proteomes" id="UP000823388"/>
    </source>
</evidence>
<organism evidence="2 3">
    <name type="scientific">Panicum virgatum</name>
    <name type="common">Blackwell switchgrass</name>
    <dbReference type="NCBI Taxonomy" id="38727"/>
    <lineage>
        <taxon>Eukaryota</taxon>
        <taxon>Viridiplantae</taxon>
        <taxon>Streptophyta</taxon>
        <taxon>Embryophyta</taxon>
        <taxon>Tracheophyta</taxon>
        <taxon>Spermatophyta</taxon>
        <taxon>Magnoliopsida</taxon>
        <taxon>Liliopsida</taxon>
        <taxon>Poales</taxon>
        <taxon>Poaceae</taxon>
        <taxon>PACMAD clade</taxon>
        <taxon>Panicoideae</taxon>
        <taxon>Panicodae</taxon>
        <taxon>Paniceae</taxon>
        <taxon>Panicinae</taxon>
        <taxon>Panicum</taxon>
        <taxon>Panicum sect. Hiantes</taxon>
    </lineage>
</organism>
<proteinExistence type="predicted"/>
<reference evidence="2" key="1">
    <citation type="submission" date="2020-05" db="EMBL/GenBank/DDBJ databases">
        <title>WGS assembly of Panicum virgatum.</title>
        <authorList>
            <person name="Lovell J.T."/>
            <person name="Jenkins J."/>
            <person name="Shu S."/>
            <person name="Juenger T.E."/>
            <person name="Schmutz J."/>
        </authorList>
    </citation>
    <scope>NUCLEOTIDE SEQUENCE</scope>
    <source>
        <strain evidence="2">AP13</strain>
    </source>
</reference>
<accession>A0A8T0UXY3</accession>
<feature type="compositionally biased region" description="Basic and acidic residues" evidence="1">
    <location>
        <begin position="167"/>
        <end position="177"/>
    </location>
</feature>
<evidence type="ECO:0000256" key="1">
    <source>
        <dbReference type="SAM" id="MobiDB-lite"/>
    </source>
</evidence>
<name>A0A8T0UXY3_PANVG</name>
<evidence type="ECO:0000313" key="2">
    <source>
        <dbReference type="EMBL" id="KAG2629122.1"/>
    </source>
</evidence>
<feature type="region of interest" description="Disordered" evidence="1">
    <location>
        <begin position="160"/>
        <end position="196"/>
    </location>
</feature>
<comment type="caution">
    <text evidence="2">The sequence shown here is derived from an EMBL/GenBank/DDBJ whole genome shotgun (WGS) entry which is preliminary data.</text>
</comment>
<feature type="region of interest" description="Disordered" evidence="1">
    <location>
        <begin position="82"/>
        <end position="146"/>
    </location>
</feature>
<feature type="compositionally biased region" description="Basic residues" evidence="1">
    <location>
        <begin position="134"/>
        <end position="146"/>
    </location>
</feature>
<keyword evidence="3" id="KW-1185">Reference proteome</keyword>
<gene>
    <name evidence="2" type="ORF">PVAP13_3KG401503</name>
</gene>
<protein>
    <submittedName>
        <fullName evidence="2">Uncharacterized protein</fullName>
    </submittedName>
</protein>
<dbReference type="AlphaFoldDB" id="A0A8T0UXY3"/>
<sequence length="269" mass="28711">MHLHLVPLLRRRDDRERGEGGRLAEERRRNGTVVAASGVSWGASWLRHSGRQRGARGKRGRGTTPWLLRASDSASALPQISNWMAEPRATGSAKSRSIVSEPGGGARGAPPDGEPRGVGWEPGGGAGGAGARRGAPRHRLGGVPRRRVRAGVELREATWMGRRSGAKKGDGGREGRRVAGGVGPRSPASGGEGGCARWRSRCQVRAAGDRVAWRRGDRQGGARWRQGSCRECGRRRPVCRVEGSGRRGWGVGGAVREADTLAERTHGRC</sequence>